<proteinExistence type="predicted"/>
<evidence type="ECO:0000259" key="1">
    <source>
        <dbReference type="Pfam" id="PF14534"/>
    </source>
</evidence>
<dbReference type="InterPro" id="IPR027843">
    <property type="entry name" value="DUF4440"/>
</dbReference>
<accession>A0ABU7SCQ7</accession>
<sequence length="125" mass="13932">MSDDARVEALREAERRLQAAQLASDVAELDRLLDERLVFTGPDGNHYGKQDDLRVHRTGEQVLTEVRQEELTVLVSGDTGVTCFLGTLSGTIADTPFTARVRYTRTWIHVEGRGWRLLAAHVSAV</sequence>
<organism evidence="2 3">
    <name type="scientific">Plantactinospora veratri</name>
    <dbReference type="NCBI Taxonomy" id="1436122"/>
    <lineage>
        <taxon>Bacteria</taxon>
        <taxon>Bacillati</taxon>
        <taxon>Actinomycetota</taxon>
        <taxon>Actinomycetes</taxon>
        <taxon>Micromonosporales</taxon>
        <taxon>Micromonosporaceae</taxon>
        <taxon>Plantactinospora</taxon>
    </lineage>
</organism>
<gene>
    <name evidence="2" type="ORF">V1634_12945</name>
</gene>
<reference evidence="2 3" key="1">
    <citation type="submission" date="2024-01" db="EMBL/GenBank/DDBJ databases">
        <title>Genome insights into Plantactinospora veratri sp. nov.</title>
        <authorList>
            <person name="Wang L."/>
        </authorList>
    </citation>
    <scope>NUCLEOTIDE SEQUENCE [LARGE SCALE GENOMIC DNA]</scope>
    <source>
        <strain evidence="2 3">NEAU-FHS4</strain>
    </source>
</reference>
<dbReference type="Gene3D" id="3.10.450.50">
    <property type="match status" value="1"/>
</dbReference>
<dbReference type="Pfam" id="PF14534">
    <property type="entry name" value="DUF4440"/>
    <property type="match status" value="1"/>
</dbReference>
<name>A0ABU7SCQ7_9ACTN</name>
<dbReference type="RefSeq" id="WP_331208019.1">
    <property type="nucleotide sequence ID" value="NZ_JAZGQL010000008.1"/>
</dbReference>
<dbReference type="InterPro" id="IPR032710">
    <property type="entry name" value="NTF2-like_dom_sf"/>
</dbReference>
<dbReference type="EMBL" id="JAZGQL010000008">
    <property type="protein sequence ID" value="MEE6307731.1"/>
    <property type="molecule type" value="Genomic_DNA"/>
</dbReference>
<feature type="domain" description="DUF4440" evidence="1">
    <location>
        <begin position="10"/>
        <end position="117"/>
    </location>
</feature>
<dbReference type="Proteomes" id="UP001339911">
    <property type="component" value="Unassembled WGS sequence"/>
</dbReference>
<comment type="caution">
    <text evidence="2">The sequence shown here is derived from an EMBL/GenBank/DDBJ whole genome shotgun (WGS) entry which is preliminary data.</text>
</comment>
<evidence type="ECO:0000313" key="3">
    <source>
        <dbReference type="Proteomes" id="UP001339911"/>
    </source>
</evidence>
<protein>
    <submittedName>
        <fullName evidence="2">Nuclear transport factor 2 family protein</fullName>
    </submittedName>
</protein>
<evidence type="ECO:0000313" key="2">
    <source>
        <dbReference type="EMBL" id="MEE6307731.1"/>
    </source>
</evidence>
<dbReference type="SUPFAM" id="SSF54427">
    <property type="entry name" value="NTF2-like"/>
    <property type="match status" value="1"/>
</dbReference>
<keyword evidence="3" id="KW-1185">Reference proteome</keyword>